<dbReference type="SUPFAM" id="SSF143865">
    <property type="entry name" value="CorA soluble domain-like"/>
    <property type="match status" value="1"/>
</dbReference>
<proteinExistence type="inferred from homology"/>
<evidence type="ECO:0000256" key="8">
    <source>
        <dbReference type="ARBA" id="ARBA00023065"/>
    </source>
</evidence>
<evidence type="ECO:0000256" key="9">
    <source>
        <dbReference type="ARBA" id="ARBA00023136"/>
    </source>
</evidence>
<evidence type="ECO:0000256" key="5">
    <source>
        <dbReference type="ARBA" id="ARBA00022692"/>
    </source>
</evidence>
<dbReference type="Proteomes" id="UP001174314">
    <property type="component" value="Chromosome"/>
</dbReference>
<gene>
    <name evidence="13" type="ORF">Q0N40_03565</name>
</gene>
<evidence type="ECO:0000256" key="7">
    <source>
        <dbReference type="ARBA" id="ARBA00022989"/>
    </source>
</evidence>
<dbReference type="Pfam" id="PF01544">
    <property type="entry name" value="CorA"/>
    <property type="match status" value="1"/>
</dbReference>
<dbReference type="SUPFAM" id="SSF144083">
    <property type="entry name" value="Magnesium transport protein CorA, transmembrane region"/>
    <property type="match status" value="1"/>
</dbReference>
<keyword evidence="7 12" id="KW-1133">Transmembrane helix</keyword>
<dbReference type="Gene3D" id="3.30.460.20">
    <property type="entry name" value="CorA soluble domain-like"/>
    <property type="match status" value="1"/>
</dbReference>
<evidence type="ECO:0000256" key="1">
    <source>
        <dbReference type="ARBA" id="ARBA00004651"/>
    </source>
</evidence>
<evidence type="ECO:0000256" key="4">
    <source>
        <dbReference type="ARBA" id="ARBA00022475"/>
    </source>
</evidence>
<dbReference type="AlphaFoldDB" id="A0AAU0Q044"/>
<feature type="transmembrane region" description="Helical" evidence="12">
    <location>
        <begin position="365"/>
        <end position="384"/>
    </location>
</feature>
<name>A0AAU0Q044_9CORY</name>
<sequence length="390" mass="44142">MPRNDDYPDTGELVRAVEHEAVMNAPDWIINTTDATHSPEPSHHPVARCAVFVEGRKVDGPFTIASALDRVHQENQHGSSDPHTSHSEEEPTPRAFVWVSLVSPTMEHMEPIARLFHLHSLTVEDIVKARQRPKLEILGDYVFIVARTVHYDPSPVDSTNEFIETNELHIIRGKDFVLTIRHGDEPIPDNVRQRLERSPQLTSVGPASVAYAHLDWLVDDYLHIAEELEEKVDTMEDQVFIPDSPVHIEPIYMLKRENLEMRHALDPMTAVLKTLTVTKGTAGKSVRSLYGDILDHHTIAADRIISYDERLSTLLDSAVAKVSLQQNTDMRKISAWAAMAAVPTLIAGIYGMNFDNMPETHWADGYFIVLIVMFSACVGLWLIFRRNKWL</sequence>
<keyword evidence="8" id="KW-0406">Ion transport</keyword>
<dbReference type="InterPro" id="IPR045863">
    <property type="entry name" value="CorA_TM1_TM2"/>
</dbReference>
<evidence type="ECO:0000256" key="2">
    <source>
        <dbReference type="ARBA" id="ARBA00009765"/>
    </source>
</evidence>
<dbReference type="InterPro" id="IPR002523">
    <property type="entry name" value="MgTranspt_CorA/ZnTranspt_ZntB"/>
</dbReference>
<keyword evidence="4" id="KW-1003">Cell membrane</keyword>
<organism evidence="13 14">
    <name type="scientific">Corynebacterium pseudokroppenstedtii</name>
    <dbReference type="NCBI Taxonomy" id="2804917"/>
    <lineage>
        <taxon>Bacteria</taxon>
        <taxon>Bacillati</taxon>
        <taxon>Actinomycetota</taxon>
        <taxon>Actinomycetes</taxon>
        <taxon>Mycobacteriales</taxon>
        <taxon>Corynebacteriaceae</taxon>
        <taxon>Corynebacterium</taxon>
    </lineage>
</organism>
<keyword evidence="9 12" id="KW-0472">Membrane</keyword>
<dbReference type="GO" id="GO:0050897">
    <property type="term" value="F:cobalt ion binding"/>
    <property type="evidence" value="ECO:0007669"/>
    <property type="project" value="TreeGrafter"/>
</dbReference>
<comment type="similarity">
    <text evidence="2">Belongs to the CorA metal ion transporter (MIT) (TC 1.A.35) family.</text>
</comment>
<feature type="transmembrane region" description="Helical" evidence="12">
    <location>
        <begin position="333"/>
        <end position="353"/>
    </location>
</feature>
<evidence type="ECO:0000256" key="10">
    <source>
        <dbReference type="ARBA" id="ARBA00034269"/>
    </source>
</evidence>
<dbReference type="GO" id="GO:0015095">
    <property type="term" value="F:magnesium ion transmembrane transporter activity"/>
    <property type="evidence" value="ECO:0007669"/>
    <property type="project" value="TreeGrafter"/>
</dbReference>
<dbReference type="KEGG" id="cpsk:Q0N40_03565"/>
<dbReference type="Gene3D" id="1.20.58.340">
    <property type="entry name" value="Magnesium transport protein CorA, transmembrane region"/>
    <property type="match status" value="2"/>
</dbReference>
<dbReference type="GO" id="GO:0000287">
    <property type="term" value="F:magnesium ion binding"/>
    <property type="evidence" value="ECO:0007669"/>
    <property type="project" value="TreeGrafter"/>
</dbReference>
<dbReference type="GO" id="GO:0015087">
    <property type="term" value="F:cobalt ion transmembrane transporter activity"/>
    <property type="evidence" value="ECO:0007669"/>
    <property type="project" value="TreeGrafter"/>
</dbReference>
<evidence type="ECO:0000313" key="14">
    <source>
        <dbReference type="Proteomes" id="UP001174314"/>
    </source>
</evidence>
<dbReference type="FunFam" id="1.20.58.340:FF:000004">
    <property type="entry name" value="Magnesium transport protein CorA"/>
    <property type="match status" value="1"/>
</dbReference>
<protein>
    <submittedName>
        <fullName evidence="13">Magnesium and cobalt transport protein CorA</fullName>
    </submittedName>
</protein>
<comment type="catalytic activity">
    <reaction evidence="10">
        <text>Mg(2+)(in) = Mg(2+)(out)</text>
        <dbReference type="Rhea" id="RHEA:29827"/>
        <dbReference type="ChEBI" id="CHEBI:18420"/>
    </reaction>
</comment>
<dbReference type="GO" id="GO:0005886">
    <property type="term" value="C:plasma membrane"/>
    <property type="evidence" value="ECO:0007669"/>
    <property type="project" value="UniProtKB-SubCell"/>
</dbReference>
<evidence type="ECO:0000256" key="11">
    <source>
        <dbReference type="ARBA" id="ARBA00045497"/>
    </source>
</evidence>
<evidence type="ECO:0000256" key="6">
    <source>
        <dbReference type="ARBA" id="ARBA00022842"/>
    </source>
</evidence>
<dbReference type="EMBL" id="CP137757">
    <property type="protein sequence ID" value="WPF25632.1"/>
    <property type="molecule type" value="Genomic_DNA"/>
</dbReference>
<evidence type="ECO:0000256" key="3">
    <source>
        <dbReference type="ARBA" id="ARBA00022448"/>
    </source>
</evidence>
<keyword evidence="14" id="KW-1185">Reference proteome</keyword>
<dbReference type="RefSeq" id="WP_204088277.1">
    <property type="nucleotide sequence ID" value="NZ_CP137757.1"/>
</dbReference>
<dbReference type="InterPro" id="IPR045861">
    <property type="entry name" value="CorA_cytoplasmic_dom"/>
</dbReference>
<evidence type="ECO:0000256" key="12">
    <source>
        <dbReference type="SAM" id="Phobius"/>
    </source>
</evidence>
<dbReference type="CDD" id="cd12830">
    <property type="entry name" value="MtCorA-like"/>
    <property type="match status" value="1"/>
</dbReference>
<keyword evidence="3" id="KW-0813">Transport</keyword>
<keyword evidence="6" id="KW-0460">Magnesium</keyword>
<comment type="subcellular location">
    <subcellularLocation>
        <location evidence="1">Cell membrane</location>
        <topology evidence="1">Multi-pass membrane protein</topology>
    </subcellularLocation>
</comment>
<accession>A0AAU0Q044</accession>
<evidence type="ECO:0000313" key="13">
    <source>
        <dbReference type="EMBL" id="WPF25632.1"/>
    </source>
</evidence>
<dbReference type="PANTHER" id="PTHR46494:SF1">
    <property type="entry name" value="CORA FAMILY METAL ION TRANSPORTER (EUROFUNG)"/>
    <property type="match status" value="1"/>
</dbReference>
<comment type="function">
    <text evidence="11">Mediates influx of magnesium ions. Alternates between open and closed states. Activated by low cytoplasmic Mg(2+) levels. Inactive when cytoplasmic Mg(2+) levels are high.</text>
</comment>
<reference evidence="13 14" key="1">
    <citation type="submission" date="2023-10" db="EMBL/GenBank/DDBJ databases">
        <title>complete genome sequence of Corynebacterium pseudokroppenstedtii P15-C1.</title>
        <authorList>
            <person name="Bruggemann H."/>
            <person name="Poehlein A."/>
        </authorList>
    </citation>
    <scope>NUCLEOTIDE SEQUENCE [LARGE SCALE GENOMIC DNA]</scope>
    <source>
        <strain evidence="13 14">P15_C1</strain>
    </source>
</reference>
<dbReference type="PANTHER" id="PTHR46494">
    <property type="entry name" value="CORA FAMILY METAL ION TRANSPORTER (EUROFUNG)"/>
    <property type="match status" value="1"/>
</dbReference>
<keyword evidence="5 12" id="KW-0812">Transmembrane</keyword>